<dbReference type="InterPro" id="IPR030911">
    <property type="entry name" value="Sec_acc_SLAP"/>
</dbReference>
<dbReference type="NCBIfam" id="TIGR04398">
    <property type="entry name" value="SLAP_DUP"/>
    <property type="match status" value="2"/>
</dbReference>
<evidence type="ECO:0000313" key="3">
    <source>
        <dbReference type="Proteomes" id="UP000027936"/>
    </source>
</evidence>
<feature type="region of interest" description="Disordered" evidence="1">
    <location>
        <begin position="1"/>
        <end position="20"/>
    </location>
</feature>
<reference evidence="2 3" key="1">
    <citation type="submission" date="2014-04" db="EMBL/GenBank/DDBJ databases">
        <title>Draft genome sequence of Bacillus azotoformans MEV2011, a (co-) denitrifying strain unable to grow in the presence of oxygen.</title>
        <authorList>
            <person name="Nielsen M."/>
            <person name="Schreiber L."/>
            <person name="Finster K."/>
            <person name="Schramm A."/>
        </authorList>
    </citation>
    <scope>NUCLEOTIDE SEQUENCE [LARGE SCALE GENOMIC DNA]</scope>
    <source>
        <strain evidence="2 3">MEV2011</strain>
    </source>
</reference>
<evidence type="ECO:0008006" key="4">
    <source>
        <dbReference type="Google" id="ProtNLM"/>
    </source>
</evidence>
<dbReference type="NCBIfam" id="TIGR04399">
    <property type="entry name" value="acc_Sec_SLAP"/>
    <property type="match status" value="1"/>
</dbReference>
<evidence type="ECO:0000313" key="2">
    <source>
        <dbReference type="EMBL" id="KEF37201.1"/>
    </source>
</evidence>
<dbReference type="OrthoDB" id="1907642at2"/>
<protein>
    <recommendedName>
        <fullName evidence="4">Accessory Sec system S-layer assembly protein</fullName>
    </recommendedName>
</protein>
<dbReference type="RefSeq" id="WP_035197203.1">
    <property type="nucleotide sequence ID" value="NZ_JJRY01000017.1"/>
</dbReference>
<proteinExistence type="predicted"/>
<sequence>MLSFFKRKKTNDEDIKSTGNENAVSAKDLLNLEGVESEGDPEEEVYTELSIHPDWNIPQEQEYVFRFLNNELSPLKPDEISLSGIEIVKNERQVVCSAFVRSSINQTIEIGTTTLLLIGENEVYGRKEFDLTKVGHIPPRSSRPFQFVFEQKDLYKPISAIETEIWGLAFQLQGENQDHSLDLAESWERTLADEDKEKLRNMLASITPPKPGEIQFVGIQSKFMDNGKLQVSILIQNGSQQNIKLQQLPLVVEDASGDIVAQGGFVLEDLEIKANTSKPWNFVFPTTLLTKDPSEIDLSQWRAYPPQE</sequence>
<dbReference type="InterPro" id="IPR030910">
    <property type="entry name" value="SLAP_dom"/>
</dbReference>
<evidence type="ECO:0000256" key="1">
    <source>
        <dbReference type="SAM" id="MobiDB-lite"/>
    </source>
</evidence>
<dbReference type="PATRIC" id="fig|1348973.3.peg.3497"/>
<dbReference type="AlphaFoldDB" id="A0A072NI86"/>
<dbReference type="Proteomes" id="UP000027936">
    <property type="component" value="Unassembled WGS sequence"/>
</dbReference>
<accession>A0A072NI86</accession>
<dbReference type="EMBL" id="JJRY01000017">
    <property type="protein sequence ID" value="KEF37201.1"/>
    <property type="molecule type" value="Genomic_DNA"/>
</dbReference>
<comment type="caution">
    <text evidence="2">The sequence shown here is derived from an EMBL/GenBank/DDBJ whole genome shotgun (WGS) entry which is preliminary data.</text>
</comment>
<name>A0A072NI86_SCHAZ</name>
<gene>
    <name evidence="2" type="ORF">M670_03623</name>
</gene>
<organism evidence="2 3">
    <name type="scientific">Schinkia azotoformans MEV2011</name>
    <dbReference type="NCBI Taxonomy" id="1348973"/>
    <lineage>
        <taxon>Bacteria</taxon>
        <taxon>Bacillati</taxon>
        <taxon>Bacillota</taxon>
        <taxon>Bacilli</taxon>
        <taxon>Bacillales</taxon>
        <taxon>Bacillaceae</taxon>
        <taxon>Calidifontibacillus/Schinkia group</taxon>
        <taxon>Schinkia</taxon>
    </lineage>
</organism>